<keyword evidence="2 5" id="KW-0812">Transmembrane</keyword>
<dbReference type="EMBL" id="GIIL01007776">
    <property type="protein sequence ID" value="NOV51502.1"/>
    <property type="molecule type" value="Transcribed_RNA"/>
</dbReference>
<evidence type="ECO:0000313" key="6">
    <source>
        <dbReference type="EMBL" id="NOV51502.1"/>
    </source>
</evidence>
<organism evidence="6">
    <name type="scientific">Xenopsylla cheopis</name>
    <name type="common">Oriental rat flea</name>
    <name type="synonym">Pulex cheopis</name>
    <dbReference type="NCBI Taxonomy" id="163159"/>
    <lineage>
        <taxon>Eukaryota</taxon>
        <taxon>Metazoa</taxon>
        <taxon>Ecdysozoa</taxon>
        <taxon>Arthropoda</taxon>
        <taxon>Hexapoda</taxon>
        <taxon>Insecta</taxon>
        <taxon>Pterygota</taxon>
        <taxon>Neoptera</taxon>
        <taxon>Endopterygota</taxon>
        <taxon>Siphonaptera</taxon>
        <taxon>Pulicidae</taxon>
        <taxon>Xenopsyllinae</taxon>
        <taxon>Xenopsylla</taxon>
    </lineage>
</organism>
<dbReference type="AlphaFoldDB" id="A0A6M2DZ77"/>
<dbReference type="InterPro" id="IPR050186">
    <property type="entry name" value="TPT_transporter"/>
</dbReference>
<name>A0A6M2DZ77_XENCH</name>
<reference evidence="6" key="1">
    <citation type="submission" date="2020-03" db="EMBL/GenBank/DDBJ databases">
        <title>Transcriptomic Profiling of the Digestive Tract of the Rat Flea, Xenopsylla cheopis, Following Blood Feeding and Infection with Yersinia pestis.</title>
        <authorList>
            <person name="Bland D.M."/>
            <person name="Martens C.A."/>
            <person name="Virtaneva K."/>
            <person name="Kanakabandi K."/>
            <person name="Long D."/>
            <person name="Rosenke R."/>
            <person name="Saturday G.A."/>
            <person name="Hoyt F.H."/>
            <person name="Bruno D.P."/>
            <person name="Ribeiro J.M.C."/>
            <person name="Hinnebusch J."/>
        </authorList>
    </citation>
    <scope>NUCLEOTIDE SEQUENCE</scope>
</reference>
<proteinExistence type="predicted"/>
<evidence type="ECO:0000256" key="1">
    <source>
        <dbReference type="ARBA" id="ARBA00004141"/>
    </source>
</evidence>
<evidence type="ECO:0000256" key="3">
    <source>
        <dbReference type="ARBA" id="ARBA00022989"/>
    </source>
</evidence>
<evidence type="ECO:0000256" key="5">
    <source>
        <dbReference type="SAM" id="Phobius"/>
    </source>
</evidence>
<protein>
    <submittedName>
        <fullName evidence="6">Putative solute carrier family 35 member c2 corethrella appendiculata</fullName>
    </submittedName>
</protein>
<sequence length="211" mass="23723">MQPWMLASIMPVAFIFEGSHLWTLFSGLSSVSYSTIGHIIILLCIGAALAFVMEIFEYLVVHNTSSLTLSVTGIFKEIVQLIFAVEINGDQLSTINTFGLLLCLCGIAGHIWHKSTKNQVSESTSNISSTNASPSTEFKTTEDEIDRILHNDKNKRLMENDFLNEQSRKGLLRYESDDEEVEDSVKVDSMDESDQLIFDILKRRDYVSTSK</sequence>
<feature type="transmembrane region" description="Helical" evidence="5">
    <location>
        <begin position="31"/>
        <end position="52"/>
    </location>
</feature>
<keyword evidence="3 5" id="KW-1133">Transmembrane helix</keyword>
<dbReference type="GO" id="GO:0016020">
    <property type="term" value="C:membrane"/>
    <property type="evidence" value="ECO:0007669"/>
    <property type="project" value="UniProtKB-SubCell"/>
</dbReference>
<accession>A0A6M2DZ77</accession>
<feature type="transmembrane region" description="Helical" evidence="5">
    <location>
        <begin position="95"/>
        <end position="112"/>
    </location>
</feature>
<keyword evidence="4 5" id="KW-0472">Membrane</keyword>
<evidence type="ECO:0000256" key="2">
    <source>
        <dbReference type="ARBA" id="ARBA00022692"/>
    </source>
</evidence>
<evidence type="ECO:0000256" key="4">
    <source>
        <dbReference type="ARBA" id="ARBA00023136"/>
    </source>
</evidence>
<dbReference type="PANTHER" id="PTHR11132">
    <property type="entry name" value="SOLUTE CARRIER FAMILY 35"/>
    <property type="match status" value="1"/>
</dbReference>
<comment type="subcellular location">
    <subcellularLocation>
        <location evidence="1">Membrane</location>
        <topology evidence="1">Multi-pass membrane protein</topology>
    </subcellularLocation>
</comment>